<dbReference type="SUPFAM" id="SSF54826">
    <property type="entry name" value="Enolase N-terminal domain-like"/>
    <property type="match status" value="1"/>
</dbReference>
<dbReference type="Pfam" id="PF00113">
    <property type="entry name" value="Enolase_C"/>
    <property type="match status" value="1"/>
</dbReference>
<dbReference type="SUPFAM" id="SSF51604">
    <property type="entry name" value="Enolase C-terminal domain-like"/>
    <property type="match status" value="1"/>
</dbReference>
<dbReference type="GO" id="GO:0004634">
    <property type="term" value="F:phosphopyruvate hydratase activity"/>
    <property type="evidence" value="ECO:0007669"/>
    <property type="project" value="UniProtKB-EC"/>
</dbReference>
<dbReference type="InterPro" id="IPR020810">
    <property type="entry name" value="Enolase_C"/>
</dbReference>
<keyword evidence="7 10" id="KW-0324">Glycolysis</keyword>
<gene>
    <name evidence="10 13" type="primary">eno</name>
    <name evidence="13" type="ORF">ACFSSE_00245</name>
</gene>
<evidence type="ECO:0000313" key="13">
    <source>
        <dbReference type="EMBL" id="MFD2730124.1"/>
    </source>
</evidence>
<dbReference type="PIRSF" id="PIRSF001400">
    <property type="entry name" value="Enolase"/>
    <property type="match status" value="1"/>
</dbReference>
<evidence type="ECO:0000259" key="12">
    <source>
        <dbReference type="SMART" id="SM01193"/>
    </source>
</evidence>
<dbReference type="SFLD" id="SFLDF00002">
    <property type="entry name" value="enolase"/>
    <property type="match status" value="1"/>
</dbReference>
<evidence type="ECO:0000259" key="11">
    <source>
        <dbReference type="SMART" id="SM01192"/>
    </source>
</evidence>
<dbReference type="RefSeq" id="WP_379044859.1">
    <property type="nucleotide sequence ID" value="NZ_JBHSKW010000050.1"/>
</dbReference>
<feature type="domain" description="Enolase C-terminal TIM barrel" evidence="11">
    <location>
        <begin position="139"/>
        <end position="429"/>
    </location>
</feature>
<feature type="binding site" evidence="10">
    <location>
        <position position="341"/>
    </location>
    <ligand>
        <name>(2R)-2-phosphoglycerate</name>
        <dbReference type="ChEBI" id="CHEBI:58289"/>
    </ligand>
</feature>
<evidence type="ECO:0000256" key="2">
    <source>
        <dbReference type="ARBA" id="ARBA00009604"/>
    </source>
</evidence>
<dbReference type="PANTHER" id="PTHR11902">
    <property type="entry name" value="ENOLASE"/>
    <property type="match status" value="1"/>
</dbReference>
<dbReference type="InterPro" id="IPR020811">
    <property type="entry name" value="Enolase_N"/>
</dbReference>
<feature type="binding site" evidence="10">
    <location>
        <position position="316"/>
    </location>
    <ligand>
        <name>Mg(2+)</name>
        <dbReference type="ChEBI" id="CHEBI:18420"/>
    </ligand>
</feature>
<feature type="binding site" evidence="10">
    <location>
        <position position="371"/>
    </location>
    <ligand>
        <name>(2R)-2-phosphoglycerate</name>
        <dbReference type="ChEBI" id="CHEBI:58289"/>
    </ligand>
</feature>
<comment type="similarity">
    <text evidence="2 10">Belongs to the enolase family.</text>
</comment>
<dbReference type="SFLD" id="SFLDS00001">
    <property type="entry name" value="Enolase"/>
    <property type="match status" value="1"/>
</dbReference>
<keyword evidence="8 10" id="KW-0456">Lyase</keyword>
<evidence type="ECO:0000256" key="7">
    <source>
        <dbReference type="ARBA" id="ARBA00023152"/>
    </source>
</evidence>
<dbReference type="InterPro" id="IPR029017">
    <property type="entry name" value="Enolase-like_N"/>
</dbReference>
<dbReference type="NCBIfam" id="TIGR01060">
    <property type="entry name" value="eno"/>
    <property type="match status" value="1"/>
</dbReference>
<dbReference type="HAMAP" id="MF_00318">
    <property type="entry name" value="Enolase"/>
    <property type="match status" value="1"/>
</dbReference>
<dbReference type="PROSITE" id="PS00164">
    <property type="entry name" value="ENOLASE"/>
    <property type="match status" value="1"/>
</dbReference>
<feature type="binding site" evidence="10">
    <location>
        <position position="370"/>
    </location>
    <ligand>
        <name>(2R)-2-phosphoglycerate</name>
        <dbReference type="ChEBI" id="CHEBI:58289"/>
    </ligand>
</feature>
<evidence type="ECO:0000256" key="9">
    <source>
        <dbReference type="ARBA" id="ARBA00045763"/>
    </source>
</evidence>
<sequence length="433" mass="46818">MSLILDVHARQILDSRGNPTIEVDVITENGILGRAAVPSGASTGQYEAVELRDKDKSVYLGKGVLKAVANVNEKIAEALRGVDVFEQNAIDQLMIDLDGTENKGNLGANAILGVSLAVAKAAAQESRQPLYRYIGGVNANTLPIPMMNIVNGGSHSDAPIAFQEFMIMPVGASSFSEALRWGTEVFHSLKAILHDRGLSTAVGDEGGFAPTFAGTEDGVETIMQAIEKAGYKPGVDICLAFDCAASEFYKDGIYDYSKFEGANGAKRTSAEQVDYLASLTEKYPIISIEDGMDENDWDGWKLLTEKIGDKVQLVGDDLFVTNVTRLKQGIDNDTANSILVKVNQIGSLTETINAVTMAQHANYTSVMSHRSGETEDVTIADLAVALNCGQIKTGSASRSDRIAKYNQLLRIEEELGSRAKFIGKDFRFFKNRK</sequence>
<evidence type="ECO:0000256" key="1">
    <source>
        <dbReference type="ARBA" id="ARBA00005031"/>
    </source>
</evidence>
<accession>A0ABW5TMU0</accession>
<organism evidence="13 14">
    <name type="scientific">Pedobacter alpinus</name>
    <dbReference type="NCBI Taxonomy" id="1590643"/>
    <lineage>
        <taxon>Bacteria</taxon>
        <taxon>Pseudomonadati</taxon>
        <taxon>Bacteroidota</taxon>
        <taxon>Sphingobacteriia</taxon>
        <taxon>Sphingobacteriales</taxon>
        <taxon>Sphingobacteriaceae</taxon>
        <taxon>Pedobacter</taxon>
    </lineage>
</organism>
<comment type="caution">
    <text evidence="13">The sequence shown here is derived from an EMBL/GenBank/DDBJ whole genome shotgun (WGS) entry which is preliminary data.</text>
</comment>
<reference evidence="14" key="1">
    <citation type="journal article" date="2019" name="Int. J. Syst. Evol. Microbiol.">
        <title>The Global Catalogue of Microorganisms (GCM) 10K type strain sequencing project: providing services to taxonomists for standard genome sequencing and annotation.</title>
        <authorList>
            <consortium name="The Broad Institute Genomics Platform"/>
            <consortium name="The Broad Institute Genome Sequencing Center for Infectious Disease"/>
            <person name="Wu L."/>
            <person name="Ma J."/>
        </authorList>
    </citation>
    <scope>NUCLEOTIDE SEQUENCE [LARGE SCALE GENOMIC DNA]</scope>
    <source>
        <strain evidence="14">KCTC 42456</strain>
    </source>
</reference>
<dbReference type="PANTHER" id="PTHR11902:SF1">
    <property type="entry name" value="ENOLASE"/>
    <property type="match status" value="1"/>
</dbReference>
<feature type="active site" description="Proton donor" evidence="10">
    <location>
        <position position="205"/>
    </location>
</feature>
<comment type="subcellular location">
    <subcellularLocation>
        <location evidence="10">Cytoplasm</location>
    </subcellularLocation>
    <subcellularLocation>
        <location evidence="10">Secreted</location>
    </subcellularLocation>
    <subcellularLocation>
        <location evidence="10">Cell surface</location>
    </subcellularLocation>
    <text evidence="10">Fractions of enolase are present in both the cytoplasm and on the cell surface.</text>
</comment>
<evidence type="ECO:0000256" key="4">
    <source>
        <dbReference type="ARBA" id="ARBA00017068"/>
    </source>
</evidence>
<keyword evidence="10" id="KW-0479">Metal-binding</keyword>
<keyword evidence="10" id="KW-0963">Cytoplasm</keyword>
<dbReference type="EC" id="4.2.1.11" evidence="3 10"/>
<dbReference type="PRINTS" id="PR00148">
    <property type="entry name" value="ENOLASE"/>
</dbReference>
<dbReference type="EMBL" id="JBHULV010000001">
    <property type="protein sequence ID" value="MFD2730124.1"/>
    <property type="molecule type" value="Genomic_DNA"/>
</dbReference>
<comment type="pathway">
    <text evidence="1 10">Carbohydrate degradation; glycolysis; pyruvate from D-glyceraldehyde 3-phosphate: step 4/5.</text>
</comment>
<evidence type="ECO:0000313" key="14">
    <source>
        <dbReference type="Proteomes" id="UP001597546"/>
    </source>
</evidence>
<proteinExistence type="inferred from homology"/>
<evidence type="ECO:0000256" key="10">
    <source>
        <dbReference type="HAMAP-Rule" id="MF_00318"/>
    </source>
</evidence>
<feature type="binding site" evidence="10">
    <location>
        <position position="163"/>
    </location>
    <ligand>
        <name>(2R)-2-phosphoglycerate</name>
        <dbReference type="ChEBI" id="CHEBI:58289"/>
    </ligand>
</feature>
<protein>
    <recommendedName>
        <fullName evidence="4 10">Enolase</fullName>
        <ecNumber evidence="3 10">4.2.1.11</ecNumber>
    </recommendedName>
    <alternativeName>
        <fullName evidence="10">2-phospho-D-glycerate hydro-lyase</fullName>
    </alternativeName>
    <alternativeName>
        <fullName evidence="10">2-phosphoglycerate dehydratase</fullName>
    </alternativeName>
</protein>
<dbReference type="SMART" id="SM01192">
    <property type="entry name" value="Enolase_C"/>
    <property type="match status" value="1"/>
</dbReference>
<feature type="domain" description="Enolase N-terminal" evidence="12">
    <location>
        <begin position="4"/>
        <end position="134"/>
    </location>
</feature>
<dbReference type="InterPro" id="IPR020809">
    <property type="entry name" value="Enolase_CS"/>
</dbReference>
<evidence type="ECO:0000256" key="5">
    <source>
        <dbReference type="ARBA" id="ARBA00022525"/>
    </source>
</evidence>
<feature type="binding site" evidence="10">
    <location>
        <position position="392"/>
    </location>
    <ligand>
        <name>(2R)-2-phosphoglycerate</name>
        <dbReference type="ChEBI" id="CHEBI:58289"/>
    </ligand>
</feature>
<dbReference type="Gene3D" id="3.20.20.120">
    <property type="entry name" value="Enolase-like C-terminal domain"/>
    <property type="match status" value="1"/>
</dbReference>
<dbReference type="Pfam" id="PF03952">
    <property type="entry name" value="Enolase_N"/>
    <property type="match status" value="1"/>
</dbReference>
<dbReference type="SMART" id="SM01193">
    <property type="entry name" value="Enolase_N"/>
    <property type="match status" value="1"/>
</dbReference>
<name>A0ABW5TMU0_9SPHI</name>
<dbReference type="Gene3D" id="3.30.390.10">
    <property type="entry name" value="Enolase-like, N-terminal domain"/>
    <property type="match status" value="1"/>
</dbReference>
<dbReference type="Proteomes" id="UP001597546">
    <property type="component" value="Unassembled WGS sequence"/>
</dbReference>
<dbReference type="InterPro" id="IPR000941">
    <property type="entry name" value="Enolase"/>
</dbReference>
<dbReference type="InterPro" id="IPR036849">
    <property type="entry name" value="Enolase-like_C_sf"/>
</dbReference>
<dbReference type="SFLD" id="SFLDG00178">
    <property type="entry name" value="enolase"/>
    <property type="match status" value="1"/>
</dbReference>
<feature type="binding site" evidence="10">
    <location>
        <position position="242"/>
    </location>
    <ligand>
        <name>Mg(2+)</name>
        <dbReference type="ChEBI" id="CHEBI:18420"/>
    </ligand>
</feature>
<feature type="active site" description="Proton acceptor" evidence="10">
    <location>
        <position position="341"/>
    </location>
</feature>
<keyword evidence="5 10" id="KW-0964">Secreted</keyword>
<feature type="binding site" evidence="10">
    <location>
        <position position="289"/>
    </location>
    <ligand>
        <name>Mg(2+)</name>
        <dbReference type="ChEBI" id="CHEBI:18420"/>
    </ligand>
</feature>
<comment type="cofactor">
    <cofactor evidence="10">
        <name>Mg(2+)</name>
        <dbReference type="ChEBI" id="CHEBI:18420"/>
    </cofactor>
    <text evidence="10">Binds a second Mg(2+) ion via substrate during catalysis.</text>
</comment>
<comment type="catalytic activity">
    <reaction evidence="10">
        <text>(2R)-2-phosphoglycerate = phosphoenolpyruvate + H2O</text>
        <dbReference type="Rhea" id="RHEA:10164"/>
        <dbReference type="ChEBI" id="CHEBI:15377"/>
        <dbReference type="ChEBI" id="CHEBI:58289"/>
        <dbReference type="ChEBI" id="CHEBI:58702"/>
        <dbReference type="EC" id="4.2.1.11"/>
    </reaction>
</comment>
<keyword evidence="6 10" id="KW-0460">Magnesium</keyword>
<evidence type="ECO:0000256" key="8">
    <source>
        <dbReference type="ARBA" id="ARBA00023239"/>
    </source>
</evidence>
<dbReference type="CDD" id="cd03313">
    <property type="entry name" value="enolase"/>
    <property type="match status" value="1"/>
</dbReference>
<evidence type="ECO:0000256" key="3">
    <source>
        <dbReference type="ARBA" id="ARBA00012058"/>
    </source>
</evidence>
<evidence type="ECO:0000256" key="6">
    <source>
        <dbReference type="ARBA" id="ARBA00022842"/>
    </source>
</evidence>
<comment type="function">
    <text evidence="9 10">Catalyzes the reversible conversion of 2-phosphoglycerate (2-PG) into phosphoenolpyruvate (PEP). It is essential for the degradation of carbohydrates via glycolysis.</text>
</comment>
<keyword evidence="14" id="KW-1185">Reference proteome</keyword>